<organism evidence="2 3">
    <name type="scientific">Botryotinia narcissicola</name>
    <dbReference type="NCBI Taxonomy" id="278944"/>
    <lineage>
        <taxon>Eukaryota</taxon>
        <taxon>Fungi</taxon>
        <taxon>Dikarya</taxon>
        <taxon>Ascomycota</taxon>
        <taxon>Pezizomycotina</taxon>
        <taxon>Leotiomycetes</taxon>
        <taxon>Helotiales</taxon>
        <taxon>Sclerotiniaceae</taxon>
        <taxon>Botryotinia</taxon>
    </lineage>
</organism>
<evidence type="ECO:0000313" key="2">
    <source>
        <dbReference type="EMBL" id="TGO67235.1"/>
    </source>
</evidence>
<feature type="compositionally biased region" description="Basic residues" evidence="1">
    <location>
        <begin position="366"/>
        <end position="379"/>
    </location>
</feature>
<reference evidence="2 3" key="1">
    <citation type="submission" date="2017-12" db="EMBL/GenBank/DDBJ databases">
        <title>Comparative genomics of Botrytis spp.</title>
        <authorList>
            <person name="Valero-Jimenez C.A."/>
            <person name="Tapia P."/>
            <person name="Veloso J."/>
            <person name="Silva-Moreno E."/>
            <person name="Staats M."/>
            <person name="Valdes J.H."/>
            <person name="Van Kan J.A.L."/>
        </authorList>
    </citation>
    <scope>NUCLEOTIDE SEQUENCE [LARGE SCALE GENOMIC DNA]</scope>
    <source>
        <strain evidence="2 3">MUCL2120</strain>
    </source>
</reference>
<keyword evidence="3" id="KW-1185">Reference proteome</keyword>
<accession>A0A4Z1J0N4</accession>
<feature type="compositionally biased region" description="Low complexity" evidence="1">
    <location>
        <begin position="380"/>
        <end position="390"/>
    </location>
</feature>
<dbReference type="Proteomes" id="UP000297452">
    <property type="component" value="Unassembled WGS sequence"/>
</dbReference>
<feature type="region of interest" description="Disordered" evidence="1">
    <location>
        <begin position="350"/>
        <end position="390"/>
    </location>
</feature>
<name>A0A4Z1J0N4_9HELO</name>
<dbReference type="AlphaFoldDB" id="A0A4Z1J0N4"/>
<feature type="compositionally biased region" description="Basic and acidic residues" evidence="1">
    <location>
        <begin position="350"/>
        <end position="365"/>
    </location>
</feature>
<gene>
    <name evidence="2" type="ORF">BOTNAR_0046g00370</name>
</gene>
<comment type="caution">
    <text evidence="2">The sequence shown here is derived from an EMBL/GenBank/DDBJ whole genome shotgun (WGS) entry which is preliminary data.</text>
</comment>
<evidence type="ECO:0000313" key="3">
    <source>
        <dbReference type="Proteomes" id="UP000297452"/>
    </source>
</evidence>
<protein>
    <submittedName>
        <fullName evidence="2">Uncharacterized protein</fullName>
    </submittedName>
</protein>
<feature type="compositionally biased region" description="Polar residues" evidence="1">
    <location>
        <begin position="528"/>
        <end position="550"/>
    </location>
</feature>
<evidence type="ECO:0000256" key="1">
    <source>
        <dbReference type="SAM" id="MobiDB-lite"/>
    </source>
</evidence>
<feature type="region of interest" description="Disordered" evidence="1">
    <location>
        <begin position="510"/>
        <end position="574"/>
    </location>
</feature>
<sequence>MSSHRREKGKKRQTTEGAPSHGSPNRSSHHVRNTEARDRQQNIVQPAPAPAPAPLLQHYTEGYDEVDNCPYYQGQYQKQDDVAAGPAPKSDAPPPVYQGSSFGTGAVSYAETTTTEASASSGNNFQDQNVPDTTSFKDIYEVVGLGYLKPQVENRSFTPNSFDYAMLPTHPNTPSRLTDTSAASYQDVMTRFPASVFTYKEQGELPYGVDDYPANWNSGDDPSFNSEGQGPVADLWAGVYRTEEEMGICCLFDHVDFYRLMYIITTLSSTVDCIQDNQTCVRMATEILNSAGRPYGFNIVSHLRPKGGFTVEQVGGLLRIMSDRSNKNRAAAVGRINGWLKINNSRVQEREKQKIREREEQARKIKDNKKHRKSSKHKSPSPTSSTPKPYPYWSPKKLVAGLPEAIMRYFNYDYQTAVADKRLCWHWRIDYFLYREKGDGDRLIWHLPKTFISPPPVPPEAHFWTNITAEQAEYNHQEYIQNDPEELNFAGKRLERLGWGESSIQEAEGLALEEERRRRKQEKGKSANVITVQPGGSSSKHPHPETNSSDSQKHTTRVQYMGKDGKIHYKRGTQ</sequence>
<dbReference type="OrthoDB" id="3544716at2759"/>
<feature type="compositionally biased region" description="Basic residues" evidence="1">
    <location>
        <begin position="1"/>
        <end position="12"/>
    </location>
</feature>
<proteinExistence type="predicted"/>
<dbReference type="EMBL" id="PQXJ01000046">
    <property type="protein sequence ID" value="TGO67235.1"/>
    <property type="molecule type" value="Genomic_DNA"/>
</dbReference>
<feature type="region of interest" description="Disordered" evidence="1">
    <location>
        <begin position="1"/>
        <end position="103"/>
    </location>
</feature>